<name>A0A2A4GDV4_9FLAO</name>
<dbReference type="PROSITE" id="PS00070">
    <property type="entry name" value="ALDEHYDE_DEHYDR_CYS"/>
    <property type="match status" value="1"/>
</dbReference>
<dbReference type="PROSITE" id="PS00687">
    <property type="entry name" value="ALDEHYDE_DEHYDR_GLU"/>
    <property type="match status" value="1"/>
</dbReference>
<dbReference type="Proteomes" id="UP000219559">
    <property type="component" value="Unassembled WGS sequence"/>
</dbReference>
<dbReference type="Gene3D" id="3.40.605.10">
    <property type="entry name" value="Aldehyde Dehydrogenase, Chain A, domain 1"/>
    <property type="match status" value="1"/>
</dbReference>
<dbReference type="EMBL" id="NBWU01000001">
    <property type="protein sequence ID" value="PCE66757.1"/>
    <property type="molecule type" value="Genomic_DNA"/>
</dbReference>
<dbReference type="PANTHER" id="PTHR43217:SF2">
    <property type="entry name" value="SUCCINATE-SEMIALDEHYDE DEHYDROGENASE [NADP(+)]"/>
    <property type="match status" value="1"/>
</dbReference>
<keyword evidence="8" id="KW-1185">Reference proteome</keyword>
<evidence type="ECO:0000259" key="6">
    <source>
        <dbReference type="Pfam" id="PF00171"/>
    </source>
</evidence>
<proteinExistence type="inferred from homology"/>
<dbReference type="InterPro" id="IPR029510">
    <property type="entry name" value="Ald_DH_CS_GLU"/>
</dbReference>
<gene>
    <name evidence="7" type="ORF">B7P33_01685</name>
</gene>
<dbReference type="FunFam" id="3.40.605.10:FF:000012">
    <property type="entry name" value="NAD-dependent succinate-semialdehyde dehydrogenase"/>
    <property type="match status" value="1"/>
</dbReference>
<feature type="domain" description="Aldehyde dehydrogenase" evidence="6">
    <location>
        <begin position="4"/>
        <end position="456"/>
    </location>
</feature>
<protein>
    <submittedName>
        <fullName evidence="7">Succinate-semialdehyde dehydrogenase</fullName>
    </submittedName>
</protein>
<dbReference type="CDD" id="cd07100">
    <property type="entry name" value="ALDH_SSADH1_GabD1"/>
    <property type="match status" value="1"/>
</dbReference>
<dbReference type="AlphaFoldDB" id="A0A2A4GDV4"/>
<feature type="active site" evidence="4">
    <location>
        <position position="232"/>
    </location>
</feature>
<dbReference type="Gene3D" id="3.40.309.10">
    <property type="entry name" value="Aldehyde Dehydrogenase, Chain A, domain 2"/>
    <property type="match status" value="1"/>
</dbReference>
<sequence length="477" mass="53063">MMPIQTLNPYTNKVEQVFEPHTSEQIDTVISTAHNAHLSWKNTPIARRCELVSKLANVLRDEADRWARIPVIEMGKLYRESLDWEVDICAQICEYYAKNGKKFMAPDTLKRSLLSGSTVVEKHPIGVLFGIMPWNYPYYQIFRFAIPNVIAGNTIILKHASNVPQCGMAVEEMFKKAGFPEGVYTNVLVSGSKAAQLIEHPHVKGVSLTGSEAAGAKVAELAGKHLKKVVMELGGNDPFIVLDDADIDYAVELGLLGRFFNTGQTCIASKRFIIHEKVYDEFLTKFKAAFAYFQPGDPMEYKTMYAPMSSMAELDYLHQLVTKAQEQGATLEAGGNRMPDLEGAWYAPTILANVTPDMDVYHQELFGPVAVFHKVANDQEAIALANDSEYGLSSVVMSKDNKRADSVAQQLEAGMTFVNCPSITEPETPFGGIKNSGYGRELGQMGLDEFINRKTVRKIPVWAFKMLLKKQKKALMG</sequence>
<keyword evidence="3 5" id="KW-0560">Oxidoreductase</keyword>
<comment type="similarity">
    <text evidence="1 5">Belongs to the aldehyde dehydrogenase family.</text>
</comment>
<keyword evidence="2" id="KW-0521">NADP</keyword>
<dbReference type="InterPro" id="IPR044148">
    <property type="entry name" value="ALDH_GabD1-like"/>
</dbReference>
<reference evidence="7 8" key="1">
    <citation type="submission" date="2017-04" db="EMBL/GenBank/DDBJ databases">
        <title>A new member of the family Flavobacteriaceae isolated from ascidians.</title>
        <authorList>
            <person name="Chen L."/>
        </authorList>
    </citation>
    <scope>NUCLEOTIDE SEQUENCE [LARGE SCALE GENOMIC DNA]</scope>
    <source>
        <strain evidence="7 8">HQA918</strain>
    </source>
</reference>
<dbReference type="Pfam" id="PF00171">
    <property type="entry name" value="Aldedh"/>
    <property type="match status" value="1"/>
</dbReference>
<dbReference type="InterPro" id="IPR016163">
    <property type="entry name" value="Ald_DH_C"/>
</dbReference>
<comment type="caution">
    <text evidence="7">The sequence shown here is derived from an EMBL/GenBank/DDBJ whole genome shotgun (WGS) entry which is preliminary data.</text>
</comment>
<evidence type="ECO:0000256" key="1">
    <source>
        <dbReference type="ARBA" id="ARBA00009986"/>
    </source>
</evidence>
<dbReference type="GO" id="GO:0004777">
    <property type="term" value="F:succinate-semialdehyde dehydrogenase (NAD+) activity"/>
    <property type="evidence" value="ECO:0007669"/>
    <property type="project" value="TreeGrafter"/>
</dbReference>
<dbReference type="InterPro" id="IPR016162">
    <property type="entry name" value="Ald_DH_N"/>
</dbReference>
<evidence type="ECO:0000256" key="4">
    <source>
        <dbReference type="PROSITE-ProRule" id="PRU10007"/>
    </source>
</evidence>
<evidence type="ECO:0000313" key="7">
    <source>
        <dbReference type="EMBL" id="PCE66757.1"/>
    </source>
</evidence>
<dbReference type="InterPro" id="IPR016160">
    <property type="entry name" value="Ald_DH_CS_CYS"/>
</dbReference>
<organism evidence="7 8">
    <name type="scientific">Sediminicola luteus</name>
    <dbReference type="NCBI Taxonomy" id="319238"/>
    <lineage>
        <taxon>Bacteria</taxon>
        <taxon>Pseudomonadati</taxon>
        <taxon>Bacteroidota</taxon>
        <taxon>Flavobacteriia</taxon>
        <taxon>Flavobacteriales</taxon>
        <taxon>Flavobacteriaceae</taxon>
        <taxon>Sediminicola</taxon>
    </lineage>
</organism>
<dbReference type="SUPFAM" id="SSF53720">
    <property type="entry name" value="ALDH-like"/>
    <property type="match status" value="1"/>
</dbReference>
<dbReference type="OrthoDB" id="9762913at2"/>
<dbReference type="InterPro" id="IPR047110">
    <property type="entry name" value="GABD/Sad-like"/>
</dbReference>
<evidence type="ECO:0000313" key="8">
    <source>
        <dbReference type="Proteomes" id="UP000219559"/>
    </source>
</evidence>
<evidence type="ECO:0000256" key="3">
    <source>
        <dbReference type="ARBA" id="ARBA00023002"/>
    </source>
</evidence>
<dbReference type="InterPro" id="IPR016161">
    <property type="entry name" value="Ald_DH/histidinol_DH"/>
</dbReference>
<evidence type="ECO:0000256" key="5">
    <source>
        <dbReference type="RuleBase" id="RU003345"/>
    </source>
</evidence>
<accession>A0A2A4GDV4</accession>
<dbReference type="InterPro" id="IPR015590">
    <property type="entry name" value="Aldehyde_DH_dom"/>
</dbReference>
<evidence type="ECO:0000256" key="2">
    <source>
        <dbReference type="ARBA" id="ARBA00022857"/>
    </source>
</evidence>
<dbReference type="PANTHER" id="PTHR43217">
    <property type="entry name" value="SUCCINATE SEMIALDEHYDE DEHYDROGENASE [NAD(P)+] SAD"/>
    <property type="match status" value="1"/>
</dbReference>
<dbReference type="FunFam" id="3.40.309.10:FF:000009">
    <property type="entry name" value="Aldehyde dehydrogenase A"/>
    <property type="match status" value="1"/>
</dbReference>
<dbReference type="GO" id="GO:0004030">
    <property type="term" value="F:aldehyde dehydrogenase [NAD(P)+] activity"/>
    <property type="evidence" value="ECO:0007669"/>
    <property type="project" value="InterPro"/>
</dbReference>